<keyword evidence="6" id="KW-0560">Oxidoreductase</keyword>
<dbReference type="RefSeq" id="WP_190906632.1">
    <property type="nucleotide sequence ID" value="NZ_JACJTQ010000013.1"/>
</dbReference>
<evidence type="ECO:0000256" key="8">
    <source>
        <dbReference type="ARBA" id="ARBA00023284"/>
    </source>
</evidence>
<dbReference type="Proteomes" id="UP000660381">
    <property type="component" value="Unassembled WGS sequence"/>
</dbReference>
<evidence type="ECO:0000256" key="4">
    <source>
        <dbReference type="ARBA" id="ARBA00022559"/>
    </source>
</evidence>
<name>A0ABR8J1L0_9NOST</name>
<dbReference type="InterPro" id="IPR036249">
    <property type="entry name" value="Thioredoxin-like_sf"/>
</dbReference>
<keyword evidence="5" id="KW-0049">Antioxidant</keyword>
<comment type="function">
    <text evidence="1">Thiol-specific peroxidase that catalyzes the reduction of hydrogen peroxide and organic hydroperoxides to water and alcohols, respectively. Plays a role in cell protection against oxidative stress by detoxifying peroxides and as sensor of hydrogen peroxide-mediated signaling events.</text>
</comment>
<dbReference type="SUPFAM" id="SSF52833">
    <property type="entry name" value="Thioredoxin-like"/>
    <property type="match status" value="1"/>
</dbReference>
<comment type="caution">
    <text evidence="15">The sequence shown here is derived from an EMBL/GenBank/DDBJ whole genome shotgun (WGS) entry which is preliminary data.</text>
</comment>
<accession>A0ABR8J1L0</accession>
<proteinExistence type="inferred from homology"/>
<dbReference type="PANTHER" id="PTHR42801:SF4">
    <property type="entry name" value="AHPC_TSA FAMILY PROTEIN"/>
    <property type="match status" value="1"/>
</dbReference>
<protein>
    <recommendedName>
        <fullName evidence="3">thioredoxin-dependent peroxiredoxin</fullName>
        <ecNumber evidence="3">1.11.1.24</ecNumber>
    </recommendedName>
    <alternativeName>
        <fullName evidence="11">Bacterioferritin comigratory protein</fullName>
    </alternativeName>
    <alternativeName>
        <fullName evidence="9">Thioredoxin peroxidase</fullName>
    </alternativeName>
</protein>
<feature type="region of interest" description="Disordered" evidence="13">
    <location>
        <begin position="1"/>
        <end position="23"/>
    </location>
</feature>
<gene>
    <name evidence="15" type="primary">bcp</name>
    <name evidence="15" type="ORF">H6G68_10670</name>
</gene>
<evidence type="ECO:0000256" key="11">
    <source>
        <dbReference type="ARBA" id="ARBA00041373"/>
    </source>
</evidence>
<evidence type="ECO:0000256" key="10">
    <source>
        <dbReference type="ARBA" id="ARBA00038489"/>
    </source>
</evidence>
<keyword evidence="16" id="KW-1185">Reference proteome</keyword>
<dbReference type="NCBIfam" id="NF006960">
    <property type="entry name" value="PRK09437.1"/>
    <property type="match status" value="1"/>
</dbReference>
<dbReference type="GO" id="GO:0004601">
    <property type="term" value="F:peroxidase activity"/>
    <property type="evidence" value="ECO:0007669"/>
    <property type="project" value="UniProtKB-KW"/>
</dbReference>
<dbReference type="Pfam" id="PF00578">
    <property type="entry name" value="AhpC-TSA"/>
    <property type="match status" value="1"/>
</dbReference>
<sequence>MTEIPQTGQPAPDFTTPDQNDKPVSLADFSEWIVLYFYPKDDTPGCTTEAKDFTDLSPQFTTLGAKVIGVSPDSGKAHCKFIDKHQLSITLLSDPEHQLIEAYGAWRLKKFMGKEYMGVARSTFLISPDKTIAYAWPNVKTKGHAQAVLTKLQELAAIAGVRSQESGVRSKTLL</sequence>
<dbReference type="PIRSF" id="PIRSF000239">
    <property type="entry name" value="AHPC"/>
    <property type="match status" value="1"/>
</dbReference>
<keyword evidence="4 15" id="KW-0575">Peroxidase</keyword>
<feature type="domain" description="Thioredoxin" evidence="14">
    <location>
        <begin position="5"/>
        <end position="157"/>
    </location>
</feature>
<dbReference type="CDD" id="cd03017">
    <property type="entry name" value="PRX_BCP"/>
    <property type="match status" value="1"/>
</dbReference>
<dbReference type="Gene3D" id="3.40.30.10">
    <property type="entry name" value="Glutaredoxin"/>
    <property type="match status" value="1"/>
</dbReference>
<evidence type="ECO:0000256" key="5">
    <source>
        <dbReference type="ARBA" id="ARBA00022862"/>
    </source>
</evidence>
<evidence type="ECO:0000256" key="13">
    <source>
        <dbReference type="SAM" id="MobiDB-lite"/>
    </source>
</evidence>
<organism evidence="15 16">
    <name type="scientific">Anabaena catenula FACHB-362</name>
    <dbReference type="NCBI Taxonomy" id="2692877"/>
    <lineage>
        <taxon>Bacteria</taxon>
        <taxon>Bacillati</taxon>
        <taxon>Cyanobacteriota</taxon>
        <taxon>Cyanophyceae</taxon>
        <taxon>Nostocales</taxon>
        <taxon>Nostocaceae</taxon>
        <taxon>Anabaena</taxon>
    </lineage>
</organism>
<dbReference type="PANTHER" id="PTHR42801">
    <property type="entry name" value="THIOREDOXIN-DEPENDENT PEROXIDE REDUCTASE"/>
    <property type="match status" value="1"/>
</dbReference>
<evidence type="ECO:0000256" key="1">
    <source>
        <dbReference type="ARBA" id="ARBA00003330"/>
    </source>
</evidence>
<dbReference type="InterPro" id="IPR000866">
    <property type="entry name" value="AhpC/TSA"/>
</dbReference>
<evidence type="ECO:0000256" key="3">
    <source>
        <dbReference type="ARBA" id="ARBA00013017"/>
    </source>
</evidence>
<evidence type="ECO:0000313" key="15">
    <source>
        <dbReference type="EMBL" id="MBD2692214.1"/>
    </source>
</evidence>
<comment type="similarity">
    <text evidence="10">Belongs to the peroxiredoxin family. BCP/PrxQ subfamily.</text>
</comment>
<dbReference type="PROSITE" id="PS51352">
    <property type="entry name" value="THIOREDOXIN_2"/>
    <property type="match status" value="1"/>
</dbReference>
<comment type="catalytic activity">
    <reaction evidence="12">
        <text>a hydroperoxide + [thioredoxin]-dithiol = an alcohol + [thioredoxin]-disulfide + H2O</text>
        <dbReference type="Rhea" id="RHEA:62620"/>
        <dbReference type="Rhea" id="RHEA-COMP:10698"/>
        <dbReference type="Rhea" id="RHEA-COMP:10700"/>
        <dbReference type="ChEBI" id="CHEBI:15377"/>
        <dbReference type="ChEBI" id="CHEBI:29950"/>
        <dbReference type="ChEBI" id="CHEBI:30879"/>
        <dbReference type="ChEBI" id="CHEBI:35924"/>
        <dbReference type="ChEBI" id="CHEBI:50058"/>
        <dbReference type="EC" id="1.11.1.24"/>
    </reaction>
</comment>
<reference evidence="15 16" key="1">
    <citation type="journal article" date="2020" name="ISME J.">
        <title>Comparative genomics reveals insights into cyanobacterial evolution and habitat adaptation.</title>
        <authorList>
            <person name="Chen M.Y."/>
            <person name="Teng W.K."/>
            <person name="Zhao L."/>
            <person name="Hu C.X."/>
            <person name="Zhou Y.K."/>
            <person name="Han B.P."/>
            <person name="Song L.R."/>
            <person name="Shu W.S."/>
        </authorList>
    </citation>
    <scope>NUCLEOTIDE SEQUENCE [LARGE SCALE GENOMIC DNA]</scope>
    <source>
        <strain evidence="15 16">FACHB-362</strain>
    </source>
</reference>
<dbReference type="EC" id="1.11.1.24" evidence="3"/>
<keyword evidence="8" id="KW-0676">Redox-active center</keyword>
<evidence type="ECO:0000256" key="7">
    <source>
        <dbReference type="ARBA" id="ARBA00023157"/>
    </source>
</evidence>
<evidence type="ECO:0000256" key="12">
    <source>
        <dbReference type="ARBA" id="ARBA00049091"/>
    </source>
</evidence>
<comment type="subunit">
    <text evidence="2">Monomer.</text>
</comment>
<dbReference type="InterPro" id="IPR024706">
    <property type="entry name" value="Peroxiredoxin_AhpC-typ"/>
</dbReference>
<evidence type="ECO:0000313" key="16">
    <source>
        <dbReference type="Proteomes" id="UP000660381"/>
    </source>
</evidence>
<evidence type="ECO:0000256" key="6">
    <source>
        <dbReference type="ARBA" id="ARBA00023002"/>
    </source>
</evidence>
<keyword evidence="7" id="KW-1015">Disulfide bond</keyword>
<evidence type="ECO:0000256" key="9">
    <source>
        <dbReference type="ARBA" id="ARBA00032824"/>
    </source>
</evidence>
<dbReference type="InterPro" id="IPR050924">
    <property type="entry name" value="Peroxiredoxin_BCP/PrxQ"/>
</dbReference>
<dbReference type="EMBL" id="JACJTQ010000013">
    <property type="protein sequence ID" value="MBD2692214.1"/>
    <property type="molecule type" value="Genomic_DNA"/>
</dbReference>
<dbReference type="InterPro" id="IPR013766">
    <property type="entry name" value="Thioredoxin_domain"/>
</dbReference>
<evidence type="ECO:0000259" key="14">
    <source>
        <dbReference type="PROSITE" id="PS51352"/>
    </source>
</evidence>
<evidence type="ECO:0000256" key="2">
    <source>
        <dbReference type="ARBA" id="ARBA00011245"/>
    </source>
</evidence>